<dbReference type="SUPFAM" id="SSF49899">
    <property type="entry name" value="Concanavalin A-like lectins/glucanases"/>
    <property type="match status" value="1"/>
</dbReference>
<sequence length="211" mass="23777">MCSRFSSLHRLFIYRPGKPMVNDYDLLQAVKIPFQDPKNQYMDNDGHDGFPGFGFKAGSDVKVALRQILPEKLPSEFSIWISAKPKSRRGGFLFAVVKPYDTVVELGVKIAPEGFTNTLISLYYSNASSINSQIIANFSLPRFHGKWSRFAFRLTEENITLFFNCNEVSSINVKRTPAELQFDSASTLYIAQAGSVLGEPFEVGVRTSRRM</sequence>
<evidence type="ECO:0000259" key="2">
    <source>
        <dbReference type="SMART" id="SM00210"/>
    </source>
</evidence>
<name>A0AAW1UUN8_9CUCU</name>
<protein>
    <recommendedName>
        <fullName evidence="2">Thrombospondin-like N-terminal domain-containing protein</fullName>
    </recommendedName>
</protein>
<keyword evidence="4" id="KW-1185">Reference proteome</keyword>
<evidence type="ECO:0000313" key="3">
    <source>
        <dbReference type="EMBL" id="KAK9887157.1"/>
    </source>
</evidence>
<dbReference type="AlphaFoldDB" id="A0AAW1UUN8"/>
<dbReference type="Gene3D" id="2.60.120.200">
    <property type="match status" value="1"/>
</dbReference>
<dbReference type="EMBL" id="JARQZJ010000105">
    <property type="protein sequence ID" value="KAK9887157.1"/>
    <property type="molecule type" value="Genomic_DNA"/>
</dbReference>
<dbReference type="InterPro" id="IPR048287">
    <property type="entry name" value="TSPN-like_N"/>
</dbReference>
<dbReference type="SMART" id="SM00210">
    <property type="entry name" value="TSPN"/>
    <property type="match status" value="1"/>
</dbReference>
<reference evidence="3 4" key="1">
    <citation type="submission" date="2023-03" db="EMBL/GenBank/DDBJ databases">
        <title>Genome insight into feeding habits of ladybird beetles.</title>
        <authorList>
            <person name="Li H.-S."/>
            <person name="Huang Y.-H."/>
            <person name="Pang H."/>
        </authorList>
    </citation>
    <scope>NUCLEOTIDE SEQUENCE [LARGE SCALE GENOMIC DNA]</scope>
    <source>
        <strain evidence="3">SYSU_2023b</strain>
        <tissue evidence="3">Whole body</tissue>
    </source>
</reference>
<comment type="caution">
    <text evidence="3">The sequence shown here is derived from an EMBL/GenBank/DDBJ whole genome shotgun (WGS) entry which is preliminary data.</text>
</comment>
<dbReference type="InterPro" id="IPR013320">
    <property type="entry name" value="ConA-like_dom_sf"/>
</dbReference>
<gene>
    <name evidence="3" type="ORF">WA026_020605</name>
</gene>
<proteinExistence type="predicted"/>
<accession>A0AAW1UUN8</accession>
<keyword evidence="1" id="KW-0677">Repeat</keyword>
<evidence type="ECO:0000313" key="4">
    <source>
        <dbReference type="Proteomes" id="UP001431783"/>
    </source>
</evidence>
<evidence type="ECO:0000256" key="1">
    <source>
        <dbReference type="ARBA" id="ARBA00022737"/>
    </source>
</evidence>
<feature type="domain" description="Thrombospondin-like N-terminal" evidence="2">
    <location>
        <begin position="23"/>
        <end position="209"/>
    </location>
</feature>
<organism evidence="3 4">
    <name type="scientific">Henosepilachna vigintioctopunctata</name>
    <dbReference type="NCBI Taxonomy" id="420089"/>
    <lineage>
        <taxon>Eukaryota</taxon>
        <taxon>Metazoa</taxon>
        <taxon>Ecdysozoa</taxon>
        <taxon>Arthropoda</taxon>
        <taxon>Hexapoda</taxon>
        <taxon>Insecta</taxon>
        <taxon>Pterygota</taxon>
        <taxon>Neoptera</taxon>
        <taxon>Endopterygota</taxon>
        <taxon>Coleoptera</taxon>
        <taxon>Polyphaga</taxon>
        <taxon>Cucujiformia</taxon>
        <taxon>Coccinelloidea</taxon>
        <taxon>Coccinellidae</taxon>
        <taxon>Epilachninae</taxon>
        <taxon>Epilachnini</taxon>
        <taxon>Henosepilachna</taxon>
    </lineage>
</organism>
<dbReference type="Proteomes" id="UP001431783">
    <property type="component" value="Unassembled WGS sequence"/>
</dbReference>